<comment type="similarity">
    <text evidence="3">Belongs to the PCNA family.</text>
</comment>
<dbReference type="InterPro" id="IPR000730">
    <property type="entry name" value="Pr_cel_nuc_antig"/>
</dbReference>
<dbReference type="RefSeq" id="WP_075050474.1">
    <property type="nucleotide sequence ID" value="NZ_CP006867.1"/>
</dbReference>
<dbReference type="PANTHER" id="PTHR11352:SF0">
    <property type="entry name" value="PROLIFERATING CELL NUCLEAR ANTIGEN"/>
    <property type="match status" value="1"/>
</dbReference>
<dbReference type="OrthoDB" id="14749at2157"/>
<dbReference type="Pfam" id="PF00705">
    <property type="entry name" value="PCNA_N"/>
    <property type="match status" value="1"/>
</dbReference>
<dbReference type="EMBL" id="CP006867">
    <property type="protein sequence ID" value="ALU12791.1"/>
    <property type="molecule type" value="Genomic_DNA"/>
</dbReference>
<evidence type="ECO:0000256" key="3">
    <source>
        <dbReference type="HAMAP-Rule" id="MF_00317"/>
    </source>
</evidence>
<dbReference type="KEGG" id="iis:EYM_07595"/>
<comment type="function">
    <text evidence="3">Sliding clamp subunit that acts as a moving platform for DNA processing. Responsible for tethering the catalytic subunit of DNA polymerase and other proteins to DNA during high-speed replication.</text>
</comment>
<dbReference type="InterPro" id="IPR046938">
    <property type="entry name" value="DNA_clamp_sf"/>
</dbReference>
<reference evidence="5 6" key="1">
    <citation type="submission" date="2013-11" db="EMBL/GenBank/DDBJ databases">
        <title>Comparative genomics of Ignicoccus.</title>
        <authorList>
            <person name="Podar M."/>
        </authorList>
    </citation>
    <scope>NUCLEOTIDE SEQUENCE [LARGE SCALE GENOMIC DNA]</scope>
    <source>
        <strain evidence="5 6">DSM 13165</strain>
    </source>
</reference>
<evidence type="ECO:0000313" key="6">
    <source>
        <dbReference type="Proteomes" id="UP000060778"/>
    </source>
</evidence>
<keyword evidence="6" id="KW-1185">Reference proteome</keyword>
<protein>
    <recommendedName>
        <fullName evidence="3">DNA polymerase sliding clamp</fullName>
    </recommendedName>
    <alternativeName>
        <fullName evidence="3">Proliferating cell nuclear antigen homolog</fullName>
        <shortName evidence="3">PCNA</shortName>
    </alternativeName>
</protein>
<proteinExistence type="inferred from homology"/>
<dbReference type="GO" id="GO:0003677">
    <property type="term" value="F:DNA binding"/>
    <property type="evidence" value="ECO:0007669"/>
    <property type="project" value="UniProtKB-UniRule"/>
</dbReference>
<dbReference type="Gene3D" id="3.70.10.10">
    <property type="match status" value="1"/>
</dbReference>
<dbReference type="InterPro" id="IPR022648">
    <property type="entry name" value="Pr_cel_nuc_antig_N"/>
</dbReference>
<dbReference type="STRING" id="940295.EYM_07595"/>
<comment type="subunit">
    <text evidence="3">Homotrimer. The subunits circularize to form a toroid; DNA passes through its center. Replication factor C (RFC) is required to load the toroid on the DNA.</text>
</comment>
<keyword evidence="2 3" id="KW-0238">DNA-binding</keyword>
<dbReference type="Proteomes" id="UP000060778">
    <property type="component" value="Chromosome"/>
</dbReference>
<sequence>MVTLRAVYPSGTKFKKIWQPIVKLLDTLPIKIDQNGLAIRQMSSDNNLMIVFELTSTSFEEYYVEGGEALVEIPSSEVANAIKRATREDIVELNYDSSSPYFVIRYINKKTSVEREFKILASELSIGEELREPDVELEASFSMKPKDFRDIVADAKVVGDEVYLSAVEETNEIKVHASEVNKSYDAILTIGNPLLSLNIDTDAHAKYSISHLNDASRAYQAAEMAKISFGKDKPMKVEYELEFNSLLRIWIAPYL</sequence>
<keyword evidence="1 3" id="KW-0235">DNA replication</keyword>
<dbReference type="GeneID" id="30680892"/>
<dbReference type="HAMAP" id="MF_00317">
    <property type="entry name" value="DNApol_clamp_arch"/>
    <property type="match status" value="1"/>
</dbReference>
<dbReference type="PANTHER" id="PTHR11352">
    <property type="entry name" value="PROLIFERATING CELL NUCLEAR ANTIGEN"/>
    <property type="match status" value="1"/>
</dbReference>
<accession>A0A0U3FSC2</accession>
<evidence type="ECO:0000259" key="4">
    <source>
        <dbReference type="Pfam" id="PF00705"/>
    </source>
</evidence>
<dbReference type="GO" id="GO:0030337">
    <property type="term" value="F:DNA polymerase processivity factor activity"/>
    <property type="evidence" value="ECO:0007669"/>
    <property type="project" value="UniProtKB-UniRule"/>
</dbReference>
<dbReference type="CDD" id="cd00577">
    <property type="entry name" value="PCNA"/>
    <property type="match status" value="1"/>
</dbReference>
<dbReference type="GO" id="GO:0006275">
    <property type="term" value="P:regulation of DNA replication"/>
    <property type="evidence" value="ECO:0007669"/>
    <property type="project" value="UniProtKB-UniRule"/>
</dbReference>
<feature type="domain" description="Proliferating cell nuclear antigen PCNA N-terminal" evidence="4">
    <location>
        <begin position="8"/>
        <end position="119"/>
    </location>
</feature>
<evidence type="ECO:0000256" key="1">
    <source>
        <dbReference type="ARBA" id="ARBA00022705"/>
    </source>
</evidence>
<evidence type="ECO:0000313" key="5">
    <source>
        <dbReference type="EMBL" id="ALU12791.1"/>
    </source>
</evidence>
<dbReference type="AlphaFoldDB" id="A0A0U3FSC2"/>
<name>A0A0U3FSC2_9CREN</name>
<evidence type="ECO:0000256" key="2">
    <source>
        <dbReference type="ARBA" id="ARBA00023125"/>
    </source>
</evidence>
<dbReference type="GO" id="GO:0006272">
    <property type="term" value="P:leading strand elongation"/>
    <property type="evidence" value="ECO:0007669"/>
    <property type="project" value="TreeGrafter"/>
</dbReference>
<dbReference type="SUPFAM" id="SSF55979">
    <property type="entry name" value="DNA clamp"/>
    <property type="match status" value="2"/>
</dbReference>
<gene>
    <name evidence="3" type="primary">pcn</name>
    <name evidence="5" type="ORF">EYM_07595</name>
</gene>
<organism evidence="5 6">
    <name type="scientific">Ignicoccus islandicus DSM 13165</name>
    <dbReference type="NCBI Taxonomy" id="940295"/>
    <lineage>
        <taxon>Archaea</taxon>
        <taxon>Thermoproteota</taxon>
        <taxon>Thermoprotei</taxon>
        <taxon>Desulfurococcales</taxon>
        <taxon>Desulfurococcaceae</taxon>
        <taxon>Ignicoccus</taxon>
    </lineage>
</organism>